<dbReference type="GO" id="GO:0030001">
    <property type="term" value="P:metal ion transport"/>
    <property type="evidence" value="ECO:0007669"/>
    <property type="project" value="TreeGrafter"/>
</dbReference>
<keyword evidence="3" id="KW-0106">Calcium</keyword>
<protein>
    <submittedName>
        <fullName evidence="6">Outer membrane autotransporter barrel domain protein</fullName>
    </submittedName>
</protein>
<dbReference type="InterPro" id="IPR038081">
    <property type="entry name" value="CalX-like_sf"/>
</dbReference>
<evidence type="ECO:0000313" key="6">
    <source>
        <dbReference type="EMBL" id="OAD20373.1"/>
    </source>
</evidence>
<dbReference type="InterPro" id="IPR036709">
    <property type="entry name" value="Autotransporte_beta_dom_sf"/>
</dbReference>
<keyword evidence="4" id="KW-0813">Transport</keyword>
<dbReference type="SUPFAM" id="SSF103515">
    <property type="entry name" value="Autotransporter"/>
    <property type="match status" value="1"/>
</dbReference>
<organism evidence="6 7">
    <name type="scientific">Candidatus Thiomargarita nelsonii</name>
    <dbReference type="NCBI Taxonomy" id="1003181"/>
    <lineage>
        <taxon>Bacteria</taxon>
        <taxon>Pseudomonadati</taxon>
        <taxon>Pseudomonadota</taxon>
        <taxon>Gammaproteobacteria</taxon>
        <taxon>Thiotrichales</taxon>
        <taxon>Thiotrichaceae</taxon>
        <taxon>Thiomargarita</taxon>
    </lineage>
</organism>
<keyword evidence="1" id="KW-0732">Signal</keyword>
<dbReference type="InterPro" id="IPR051171">
    <property type="entry name" value="CaCA"/>
</dbReference>
<name>A0A0A6NY80_9GAMM</name>
<evidence type="ECO:0000256" key="2">
    <source>
        <dbReference type="ARBA" id="ARBA00022737"/>
    </source>
</evidence>
<accession>A0A0A6NY80</accession>
<dbReference type="Gene3D" id="2.40.128.130">
    <property type="entry name" value="Autotransporter beta-domain"/>
    <property type="match status" value="1"/>
</dbReference>
<dbReference type="SUPFAM" id="SSF141072">
    <property type="entry name" value="CalX-like"/>
    <property type="match status" value="3"/>
</dbReference>
<dbReference type="Gene3D" id="2.60.40.2030">
    <property type="match status" value="3"/>
</dbReference>
<reference evidence="6 7" key="1">
    <citation type="submission" date="2016-05" db="EMBL/GenBank/DDBJ databases">
        <title>Single-cell genome of chain-forming Candidatus Thiomargarita nelsonii and comparison to other large sulfur-oxidizing bacteria.</title>
        <authorList>
            <person name="Winkel M."/>
            <person name="Salman V."/>
            <person name="Woyke T."/>
            <person name="Schulz-Vogt H."/>
            <person name="Richter M."/>
            <person name="Flood B."/>
            <person name="Bailey J."/>
            <person name="Amann R."/>
            <person name="Mussmann M."/>
        </authorList>
    </citation>
    <scope>NUCLEOTIDE SEQUENCE [LARGE SCALE GENOMIC DNA]</scope>
    <source>
        <strain evidence="6 7">THI036</strain>
    </source>
</reference>
<keyword evidence="7" id="KW-1185">Reference proteome</keyword>
<evidence type="ECO:0000256" key="4">
    <source>
        <dbReference type="ARBA" id="ARBA00023065"/>
    </source>
</evidence>
<dbReference type="GO" id="GO:0007154">
    <property type="term" value="P:cell communication"/>
    <property type="evidence" value="ECO:0007669"/>
    <property type="project" value="InterPro"/>
</dbReference>
<dbReference type="AlphaFoldDB" id="A0A0A6NY80"/>
<dbReference type="Proteomes" id="UP000076962">
    <property type="component" value="Unassembled WGS sequence"/>
</dbReference>
<feature type="domain" description="Autotransporter" evidence="5">
    <location>
        <begin position="470"/>
        <end position="761"/>
    </location>
</feature>
<dbReference type="NCBIfam" id="TIGR01414">
    <property type="entry name" value="autotrans_barl"/>
    <property type="match status" value="1"/>
</dbReference>
<dbReference type="GO" id="GO:0019867">
    <property type="term" value="C:outer membrane"/>
    <property type="evidence" value="ECO:0007669"/>
    <property type="project" value="InterPro"/>
</dbReference>
<dbReference type="EMBL" id="LUTY01002428">
    <property type="protein sequence ID" value="OAD20373.1"/>
    <property type="molecule type" value="Genomic_DNA"/>
</dbReference>
<comment type="caution">
    <text evidence="6">The sequence shown here is derived from an EMBL/GenBank/DDBJ whole genome shotgun (WGS) entry which is preliminary data.</text>
</comment>
<dbReference type="InterPro" id="IPR005546">
    <property type="entry name" value="Autotransporte_beta"/>
</dbReference>
<dbReference type="SMART" id="SM00237">
    <property type="entry name" value="Calx_beta"/>
    <property type="match status" value="2"/>
</dbReference>
<dbReference type="InterPro" id="IPR003644">
    <property type="entry name" value="Calx_beta"/>
</dbReference>
<sequence>MFRHFAIYFLLSLIGVVHGATVNLTVSPSSVAEGEFFTLTVSLDSPNQKDSAVVSIKLIEGDKNDLSTSVFPAVTLNNNNQEKSFSIEALKDDLAEATETFTFKIGIIPTGNVTLDQDRQTVSVRDQEVGQFKFTSSSFSVNENAGNAIITVERVNGSDGIATVNYATSNGATGSLTWLDGEMGSKTFTVPIIDNTAIDGDKTVNLQLTNNSSVEIATLTIIDDDIIITEPPEEEEGQIQFTTSLSVNESDEKVSLTVERVGSSKGEFSVNYATRDDTAIAGKDYEAATGTLTWRDGESGSKKISITIKNDKEFEEDETFSVEIKDSAGNLLAITKLTINDKSAEKILIEIGKNPIQRKIGKVLGRICQFGKPTEDLKERCEELINNADEFPNEVANALQPIAPEEFMAQGDIALQSAATQFKNVNARMDVLRIGVRNFRLNLSGLNLNINGQRLPIQLFTDATTKNVGAGFSRLGAFVNGEISFEDKDTTDSESGFELSTLGLTAGIDYRFTNNFIAGMALGYSNSESDLNANGGNIDSDGYSVTLYGTFYQSNDFYIDGLYSYGSNSYDSERNIVYQVVTPINQTAFSSNDSDQHALGLGVGYHFNRQAFTLTPNVRLDYLKTEIDGFSEEFNDPNADGASLGLAIDSHEVESLRLTLGVQADYTLSQSWGILIPHANLDYVHEFKDDVRQLTGRFLDDGSRESFSLSSDAPDRDYFNLGLGLSAQFTQGRAAFIRYEGTLGLRDVERHAIMAGMRLEF</sequence>
<dbReference type="Pfam" id="PF03160">
    <property type="entry name" value="Calx-beta"/>
    <property type="match status" value="2"/>
</dbReference>
<dbReference type="PROSITE" id="PS51208">
    <property type="entry name" value="AUTOTRANSPORTER"/>
    <property type="match status" value="1"/>
</dbReference>
<dbReference type="PANTHER" id="PTHR11878">
    <property type="entry name" value="SODIUM/CALCIUM EXCHANGER"/>
    <property type="match status" value="1"/>
</dbReference>
<proteinExistence type="predicted"/>
<evidence type="ECO:0000256" key="1">
    <source>
        <dbReference type="ARBA" id="ARBA00022729"/>
    </source>
</evidence>
<evidence type="ECO:0000259" key="5">
    <source>
        <dbReference type="PROSITE" id="PS51208"/>
    </source>
</evidence>
<dbReference type="Pfam" id="PF03797">
    <property type="entry name" value="Autotransporter"/>
    <property type="match status" value="1"/>
</dbReference>
<evidence type="ECO:0000256" key="3">
    <source>
        <dbReference type="ARBA" id="ARBA00022837"/>
    </source>
</evidence>
<keyword evidence="4" id="KW-0406">Ion transport</keyword>
<dbReference type="InterPro" id="IPR006315">
    <property type="entry name" value="OM_autotransptr_brl_dom"/>
</dbReference>
<gene>
    <name evidence="6" type="ORF">THIOM_003933</name>
</gene>
<evidence type="ECO:0000313" key="7">
    <source>
        <dbReference type="Proteomes" id="UP000076962"/>
    </source>
</evidence>
<dbReference type="PANTHER" id="PTHR11878:SF65">
    <property type="entry name" value="NA_CA-EXCHANGE PROTEIN, ISOFORM G"/>
    <property type="match status" value="1"/>
</dbReference>
<keyword evidence="2" id="KW-0677">Repeat</keyword>
<dbReference type="SMART" id="SM00869">
    <property type="entry name" value="Autotransporter"/>
    <property type="match status" value="1"/>
</dbReference>